<dbReference type="InterPro" id="IPR005225">
    <property type="entry name" value="Small_GTP-bd"/>
</dbReference>
<evidence type="ECO:0000256" key="2">
    <source>
        <dbReference type="ARBA" id="ARBA00022692"/>
    </source>
</evidence>
<dbReference type="GO" id="GO:0016020">
    <property type="term" value="C:membrane"/>
    <property type="evidence" value="ECO:0007669"/>
    <property type="project" value="UniProtKB-SubCell"/>
</dbReference>
<evidence type="ECO:0000313" key="9">
    <source>
        <dbReference type="Proteomes" id="UP000636505"/>
    </source>
</evidence>
<evidence type="ECO:0000256" key="6">
    <source>
        <dbReference type="ARBA" id="ARBA00023136"/>
    </source>
</evidence>
<dbReference type="InterPro" id="IPR021147">
    <property type="entry name" value="DUF697"/>
</dbReference>
<protein>
    <submittedName>
        <fullName evidence="8">GTP-binding protein</fullName>
    </submittedName>
</protein>
<dbReference type="GO" id="GO:0030488">
    <property type="term" value="P:tRNA methylation"/>
    <property type="evidence" value="ECO:0007669"/>
    <property type="project" value="TreeGrafter"/>
</dbReference>
<evidence type="ECO:0000256" key="4">
    <source>
        <dbReference type="ARBA" id="ARBA00022989"/>
    </source>
</evidence>
<name>A0A8J7AW76_9CYAN</name>
<dbReference type="NCBIfam" id="TIGR00231">
    <property type="entry name" value="small_GTP"/>
    <property type="match status" value="1"/>
</dbReference>
<sequence>MTGPISGSRPPADNTLTDAAQLAQTLAEFEALAADLHYQQAIETVQQLIQQLDLTPRERAGLESEIQSLDGLLSKLEHTVIHIAVFGLVGRGKSSLLNALVGQPIFETGPLHGVTQRVESVRWTAQELQLETETATVYRATLPGLGESRVELVDTPGIDEVGGEARQSMAQRIAQQADLILFAIAGDLTQVEHEALSQLHRAGKPIILVFNKVDQYAEAERQTILQQLRNRHAAVVSPDNIVLAAADPLVTQAVRQADGQTAIQVQRGSPQIDALKLKILDLLQREGKALVALSTMLYADRVNQQLVARKLAIRDRAAEDALWQVVMTKAVAVAVNPVMVVDLLSGAAIDIALIIRLSRLYGLEMTQQSAAQLLQKIALAMGGLTLSELVVTLGLSSLKSALGAAAIATGGLALTPYFSVAVTQAAVAGVSTYAIGQIAKTYLANGATWGPEGPKAVVERILDTLDEDSILNRIRDQLRSQLDADRVSKPQH</sequence>
<keyword evidence="2" id="KW-0812">Transmembrane</keyword>
<evidence type="ECO:0000313" key="8">
    <source>
        <dbReference type="EMBL" id="MBE9076902.1"/>
    </source>
</evidence>
<dbReference type="InterPro" id="IPR006073">
    <property type="entry name" value="GTP-bd"/>
</dbReference>
<dbReference type="GO" id="GO:0005525">
    <property type="term" value="F:GTP binding"/>
    <property type="evidence" value="ECO:0007669"/>
    <property type="project" value="UniProtKB-KW"/>
</dbReference>
<keyword evidence="3" id="KW-0547">Nucleotide-binding</keyword>
<dbReference type="Proteomes" id="UP000636505">
    <property type="component" value="Unassembled WGS sequence"/>
</dbReference>
<evidence type="ECO:0000256" key="1">
    <source>
        <dbReference type="ARBA" id="ARBA00004141"/>
    </source>
</evidence>
<comment type="subcellular location">
    <subcellularLocation>
        <location evidence="1">Membrane</location>
        <topology evidence="1">Multi-pass membrane protein</topology>
    </subcellularLocation>
</comment>
<feature type="domain" description="G" evidence="7">
    <location>
        <begin position="82"/>
        <end position="212"/>
    </location>
</feature>
<gene>
    <name evidence="8" type="ORF">IQ241_06270</name>
</gene>
<comment type="caution">
    <text evidence="8">The sequence shown here is derived from an EMBL/GenBank/DDBJ whole genome shotgun (WGS) entry which is preliminary data.</text>
</comment>
<dbReference type="SUPFAM" id="SSF52540">
    <property type="entry name" value="P-loop containing nucleoside triphosphate hydrolases"/>
    <property type="match status" value="1"/>
</dbReference>
<proteinExistence type="predicted"/>
<evidence type="ECO:0000256" key="5">
    <source>
        <dbReference type="ARBA" id="ARBA00023134"/>
    </source>
</evidence>
<dbReference type="InterPro" id="IPR027417">
    <property type="entry name" value="P-loop_NTPase"/>
</dbReference>
<organism evidence="8 9">
    <name type="scientific">Vasconcelosia minhoensis LEGE 07310</name>
    <dbReference type="NCBI Taxonomy" id="915328"/>
    <lineage>
        <taxon>Bacteria</taxon>
        <taxon>Bacillati</taxon>
        <taxon>Cyanobacteriota</taxon>
        <taxon>Cyanophyceae</taxon>
        <taxon>Nodosilineales</taxon>
        <taxon>Cymatolegaceae</taxon>
        <taxon>Vasconcelosia</taxon>
        <taxon>Vasconcelosia minhoensis</taxon>
    </lineage>
</organism>
<evidence type="ECO:0000256" key="3">
    <source>
        <dbReference type="ARBA" id="ARBA00022741"/>
    </source>
</evidence>
<dbReference type="Pfam" id="PF01926">
    <property type="entry name" value="MMR_HSR1"/>
    <property type="match status" value="1"/>
</dbReference>
<dbReference type="RefSeq" id="WP_193905564.1">
    <property type="nucleotide sequence ID" value="NZ_JADEXG010000010.1"/>
</dbReference>
<keyword evidence="9" id="KW-1185">Reference proteome</keyword>
<keyword evidence="6" id="KW-0472">Membrane</keyword>
<accession>A0A8J7AW76</accession>
<dbReference type="GO" id="GO:0005737">
    <property type="term" value="C:cytoplasm"/>
    <property type="evidence" value="ECO:0007669"/>
    <property type="project" value="TreeGrafter"/>
</dbReference>
<dbReference type="PANTHER" id="PTHR42714">
    <property type="entry name" value="TRNA MODIFICATION GTPASE GTPBP3"/>
    <property type="match status" value="1"/>
</dbReference>
<dbReference type="AlphaFoldDB" id="A0A8J7AW76"/>
<reference evidence="8" key="1">
    <citation type="submission" date="2020-10" db="EMBL/GenBank/DDBJ databases">
        <authorList>
            <person name="Castelo-Branco R."/>
            <person name="Eusebio N."/>
            <person name="Adriana R."/>
            <person name="Vieira A."/>
            <person name="Brugerolle De Fraissinette N."/>
            <person name="Rezende De Castro R."/>
            <person name="Schneider M.P."/>
            <person name="Vasconcelos V."/>
            <person name="Leao P.N."/>
        </authorList>
    </citation>
    <scope>NUCLEOTIDE SEQUENCE</scope>
    <source>
        <strain evidence="8">LEGE 07310</strain>
    </source>
</reference>
<dbReference type="Pfam" id="PF05128">
    <property type="entry name" value="DUF697"/>
    <property type="match status" value="1"/>
</dbReference>
<dbReference type="GO" id="GO:0002098">
    <property type="term" value="P:tRNA wobble uridine modification"/>
    <property type="evidence" value="ECO:0007669"/>
    <property type="project" value="TreeGrafter"/>
</dbReference>
<dbReference type="Gene3D" id="3.40.50.300">
    <property type="entry name" value="P-loop containing nucleotide triphosphate hydrolases"/>
    <property type="match status" value="1"/>
</dbReference>
<keyword evidence="4" id="KW-1133">Transmembrane helix</keyword>
<evidence type="ECO:0000259" key="7">
    <source>
        <dbReference type="Pfam" id="PF01926"/>
    </source>
</evidence>
<dbReference type="EMBL" id="JADEXG010000010">
    <property type="protein sequence ID" value="MBE9076902.1"/>
    <property type="molecule type" value="Genomic_DNA"/>
</dbReference>
<keyword evidence="5" id="KW-0342">GTP-binding</keyword>
<dbReference type="CDD" id="cd00880">
    <property type="entry name" value="Era_like"/>
    <property type="match status" value="1"/>
</dbReference>
<dbReference type="PANTHER" id="PTHR42714:SF6">
    <property type="entry name" value="TRANSLATION INITIATION FACTOR IF-2"/>
    <property type="match status" value="1"/>
</dbReference>